<gene>
    <name evidence="2" type="ORF">DQM28_08745</name>
</gene>
<proteinExistence type="predicted"/>
<keyword evidence="1" id="KW-1133">Transmembrane helix</keyword>
<keyword evidence="3" id="KW-1185">Reference proteome</keyword>
<reference evidence="2 3" key="2">
    <citation type="submission" date="2018-09" db="EMBL/GenBank/DDBJ databases">
        <title>Complete Genome sequences of three Leptospira mayottensis isolates obtained from Tenrecid mammals endemic to the Malagasy region.</title>
        <authorList>
            <person name="Cordonin C."/>
            <person name="Toty C."/>
        </authorList>
    </citation>
    <scope>NUCLEOTIDE SEQUENCE [LARGE SCALE GENOMIC DNA]</scope>
    <source>
        <strain evidence="2 3">MDI222</strain>
    </source>
</reference>
<evidence type="ECO:0000313" key="2">
    <source>
        <dbReference type="EMBL" id="AXR64294.1"/>
    </source>
</evidence>
<sequence length="59" mass="6885">MWVRGKSLGESLANFIVEMARNLKRFLKKRFIKFFRSNSFGISTTIPFVFVMPAQVKLT</sequence>
<keyword evidence="1" id="KW-0812">Transmembrane</keyword>
<protein>
    <submittedName>
        <fullName evidence="2">Uncharacterized protein</fullName>
    </submittedName>
</protein>
<organism evidence="2 3">
    <name type="scientific">Leptospira mayottensis</name>
    <dbReference type="NCBI Taxonomy" id="1137606"/>
    <lineage>
        <taxon>Bacteria</taxon>
        <taxon>Pseudomonadati</taxon>
        <taxon>Spirochaetota</taxon>
        <taxon>Spirochaetia</taxon>
        <taxon>Leptospirales</taxon>
        <taxon>Leptospiraceae</taxon>
        <taxon>Leptospira</taxon>
    </lineage>
</organism>
<evidence type="ECO:0000313" key="3">
    <source>
        <dbReference type="Proteomes" id="UP000258889"/>
    </source>
</evidence>
<evidence type="ECO:0000256" key="1">
    <source>
        <dbReference type="SAM" id="Phobius"/>
    </source>
</evidence>
<dbReference type="EMBL" id="CP030144">
    <property type="protein sequence ID" value="AXR64294.1"/>
    <property type="molecule type" value="Genomic_DNA"/>
</dbReference>
<accession>A0ABN5NV74</accession>
<reference evidence="2 3" key="1">
    <citation type="submission" date="2018-06" db="EMBL/GenBank/DDBJ databases">
        <authorList>
            <person name="Tortosa P."/>
        </authorList>
    </citation>
    <scope>NUCLEOTIDE SEQUENCE [LARGE SCALE GENOMIC DNA]</scope>
    <source>
        <strain evidence="2 3">MDI222</strain>
    </source>
</reference>
<dbReference type="Proteomes" id="UP000258889">
    <property type="component" value="Chromosome i"/>
</dbReference>
<feature type="transmembrane region" description="Helical" evidence="1">
    <location>
        <begin position="34"/>
        <end position="56"/>
    </location>
</feature>
<keyword evidence="1" id="KW-0472">Membrane</keyword>
<name>A0ABN5NV74_9LEPT</name>